<dbReference type="PROSITE" id="PS51208">
    <property type="entry name" value="AUTOTRANSPORTER"/>
    <property type="match status" value="1"/>
</dbReference>
<dbReference type="EMBL" id="JXNU01000003">
    <property type="protein sequence ID" value="KKF37041.1"/>
    <property type="molecule type" value="Genomic_DNA"/>
</dbReference>
<evidence type="ECO:0000259" key="2">
    <source>
        <dbReference type="PROSITE" id="PS51208"/>
    </source>
</evidence>
<dbReference type="Pfam" id="PF03797">
    <property type="entry name" value="Autotransporter"/>
    <property type="match status" value="1"/>
</dbReference>
<keyword evidence="4" id="KW-1185">Reference proteome</keyword>
<dbReference type="Gene3D" id="2.160.20.20">
    <property type="match status" value="2"/>
</dbReference>
<dbReference type="SUPFAM" id="SSF51126">
    <property type="entry name" value="Pectin lyase-like"/>
    <property type="match status" value="1"/>
</dbReference>
<dbReference type="InterPro" id="IPR051551">
    <property type="entry name" value="Autotransporter_adhesion"/>
</dbReference>
<dbReference type="SMART" id="SM00869">
    <property type="entry name" value="Autotransporter"/>
    <property type="match status" value="1"/>
</dbReference>
<dbReference type="STRING" id="65700.SY86_18960"/>
<evidence type="ECO:0000313" key="3">
    <source>
        <dbReference type="EMBL" id="KKF37041.1"/>
    </source>
</evidence>
<organism evidence="3 4">
    <name type="scientific">Erwinia tracheiphila</name>
    <dbReference type="NCBI Taxonomy" id="65700"/>
    <lineage>
        <taxon>Bacteria</taxon>
        <taxon>Pseudomonadati</taxon>
        <taxon>Pseudomonadota</taxon>
        <taxon>Gammaproteobacteria</taxon>
        <taxon>Enterobacterales</taxon>
        <taxon>Erwiniaceae</taxon>
        <taxon>Erwinia</taxon>
    </lineage>
</organism>
<dbReference type="Gene3D" id="2.40.128.130">
    <property type="entry name" value="Autotransporter beta-domain"/>
    <property type="match status" value="1"/>
</dbReference>
<reference evidence="3 4" key="1">
    <citation type="submission" date="2015-01" db="EMBL/GenBank/DDBJ databases">
        <title>Erwinia tracheiphila.</title>
        <authorList>
            <person name="Shapiro L.R."/>
        </authorList>
    </citation>
    <scope>NUCLEOTIDE SEQUENCE [LARGE SCALE GENOMIC DNA]</scope>
    <source>
        <strain evidence="3 4">BuffGH</strain>
    </source>
</reference>
<dbReference type="Proteomes" id="UP000033924">
    <property type="component" value="Unassembled WGS sequence"/>
</dbReference>
<comment type="caution">
    <text evidence="3">The sequence shown here is derived from an EMBL/GenBank/DDBJ whole genome shotgun (WGS) entry which is preliminary data.</text>
</comment>
<sequence>MAIYVRPFVFNFLTLTLFPLGVLADQNWSVIDGTTVKATEGYNSTDSTIPLYMAGAGSMLVTDHNLSFSTTKDSTYAAHIRQQAGLTLNNASLSSEGKSAFGIYLYQNASLVMAGGSVKTTGDMSNAVQAIGSTLSLTDAVISTTGAISHALYMSAGTLEADNVQLITSGTSSTALYMSGGASATLNNIDIDQNSSMGAYGIALYNSSLTGNQLDVTSVSTTMPAILAGKGGTLTLTDSNIHSGFTGIRLLGGSATLNNVNVATTQRFGLGLDVNIDASATVTGGSYVTSGNSAHGVWLAHASSTLDVTGSTFTTRGTGSLAVNGQSGTSVVTDSVLTTYGNYGYGYYTEYQAKGSGLDITTSGTFSYGAMTRGGAMALSDSAVTTSGMGGYGLFVMAAGVLTASDVAITTSGATAPALFSSGSGSTIAIEDSSIITSSAASSAAKALNGGSITLLNSTLTTMGDESAGLLAQNDADIIADGITVSTSGSSATALQTSLSTLTVSNSQLSTIGQAVGMLATSHADGQQSTVTLDNVVLTSEQSTAVMAQGSDLELDLRNGTVITGGDGVALRAMSTEDDVGVVTHSTMTVAASDNVSLLGNIIADSVQDTLTVALSNYSRLVGITQNVSQLTLDSTSSWLINGDATVVDLQHDGVVSFGRDTSADTASRADTRLSRYVSLLADSRADSTTSVSSNVSFSTLTVTGDLTGSGEFILRTELGDDQCSTDRILVEGNAIGDFTLSVMNQNGMGALTGVGILMVKVAGDASLANFTQKGSVVAGLYEYFLNRVGENSWYLQSSYTPDATDDDSTDSGTTDSDDVTTWRPEIAGYTIAPYMNAAYGFQSAGNYRVREGAYQAGSTFWGRTYGRHDRYRSGRFAYNANSVFVQLGGDVLHQDLNRGWHVKAGPMLTLGRVSNSNHDNVRSLREGLSTWVGKTETTAYGAGSYLTFWHDDGSYLDTIAQLTRYSNRFSSLTQANMTSYSALLSAEVGKPFIFYKQIGIEPQFQLLGQYMNIREGYASSMKLKGQNIMTGQARWGGRLFYDAAKVQPYLKLDLVRQLGQTPGMIVDDHTFRPRAGKGYWQAGAGITGKVADRLNLYAEASYIRTTNTGLEGYNGNLGIRYQF</sequence>
<gene>
    <name evidence="3" type="ORF">SY86_18960</name>
</gene>
<dbReference type="InterPro" id="IPR005546">
    <property type="entry name" value="Autotransporte_beta"/>
</dbReference>
<dbReference type="PATRIC" id="fig|65700.7.peg.4711"/>
<dbReference type="InterPro" id="IPR036709">
    <property type="entry name" value="Autotransporte_beta_dom_sf"/>
</dbReference>
<dbReference type="NCBIfam" id="TIGR01414">
    <property type="entry name" value="autotrans_barl"/>
    <property type="match status" value="1"/>
</dbReference>
<dbReference type="AlphaFoldDB" id="A0A0M2KJ68"/>
<evidence type="ECO:0000256" key="1">
    <source>
        <dbReference type="SAM" id="MobiDB-lite"/>
    </source>
</evidence>
<dbReference type="InterPro" id="IPR012332">
    <property type="entry name" value="Autotransporter_pectin_lyase_C"/>
</dbReference>
<dbReference type="PANTHER" id="PTHR35037:SF2">
    <property type="match status" value="1"/>
</dbReference>
<dbReference type="SUPFAM" id="SSF103515">
    <property type="entry name" value="Autotransporter"/>
    <property type="match status" value="1"/>
</dbReference>
<dbReference type="GO" id="GO:0019867">
    <property type="term" value="C:outer membrane"/>
    <property type="evidence" value="ECO:0007669"/>
    <property type="project" value="InterPro"/>
</dbReference>
<dbReference type="InterPro" id="IPR043990">
    <property type="entry name" value="AC_1"/>
</dbReference>
<feature type="region of interest" description="Disordered" evidence="1">
    <location>
        <begin position="801"/>
        <end position="820"/>
    </location>
</feature>
<dbReference type="CDD" id="cd01344">
    <property type="entry name" value="PL2_Passenger_AT"/>
    <property type="match status" value="1"/>
</dbReference>
<dbReference type="Pfam" id="PF18883">
    <property type="entry name" value="AC_1"/>
    <property type="match status" value="1"/>
</dbReference>
<dbReference type="PANTHER" id="PTHR35037">
    <property type="entry name" value="C-TERMINAL REGION OF AIDA-LIKE PROTEIN"/>
    <property type="match status" value="1"/>
</dbReference>
<dbReference type="Pfam" id="PF13229">
    <property type="entry name" value="Beta_helix"/>
    <property type="match status" value="1"/>
</dbReference>
<proteinExistence type="predicted"/>
<dbReference type="InterPro" id="IPR006315">
    <property type="entry name" value="OM_autotransptr_brl_dom"/>
</dbReference>
<name>A0A0M2KJ68_9GAMM</name>
<dbReference type="RefSeq" id="WP_016191144.1">
    <property type="nucleotide sequence ID" value="NZ_CP089932.1"/>
</dbReference>
<evidence type="ECO:0000313" key="4">
    <source>
        <dbReference type="Proteomes" id="UP000033924"/>
    </source>
</evidence>
<feature type="domain" description="Autotransporter" evidence="2">
    <location>
        <begin position="854"/>
        <end position="1124"/>
    </location>
</feature>
<dbReference type="InterPro" id="IPR039448">
    <property type="entry name" value="Beta_helix"/>
</dbReference>
<protein>
    <recommendedName>
        <fullName evidence="2">Autotransporter domain-containing protein</fullName>
    </recommendedName>
</protein>
<dbReference type="InterPro" id="IPR011050">
    <property type="entry name" value="Pectin_lyase_fold/virulence"/>
</dbReference>
<accession>A0A0M2KJ68</accession>